<comment type="caution">
    <text evidence="2">The sequence shown here is derived from an EMBL/GenBank/DDBJ whole genome shotgun (WGS) entry which is preliminary data.</text>
</comment>
<keyword evidence="1" id="KW-0472">Membrane</keyword>
<evidence type="ECO:0000256" key="1">
    <source>
        <dbReference type="SAM" id="Phobius"/>
    </source>
</evidence>
<reference evidence="2" key="1">
    <citation type="journal article" date="2014" name="Int. J. Syst. Evol. Microbiol.">
        <title>Complete genome sequence of Corynebacterium casei LMG S-19264T (=DSM 44701T), isolated from a smear-ripened cheese.</title>
        <authorList>
            <consortium name="US DOE Joint Genome Institute (JGI-PGF)"/>
            <person name="Walter F."/>
            <person name="Albersmeier A."/>
            <person name="Kalinowski J."/>
            <person name="Ruckert C."/>
        </authorList>
    </citation>
    <scope>NUCLEOTIDE SEQUENCE</scope>
    <source>
        <strain evidence="2">JCM 3172</strain>
    </source>
</reference>
<dbReference type="Proteomes" id="UP000619486">
    <property type="component" value="Unassembled WGS sequence"/>
</dbReference>
<protein>
    <submittedName>
        <fullName evidence="2">Uncharacterized protein</fullName>
    </submittedName>
</protein>
<name>A0A918HEJ3_9ACTN</name>
<reference evidence="2" key="2">
    <citation type="submission" date="2020-09" db="EMBL/GenBank/DDBJ databases">
        <authorList>
            <person name="Sun Q."/>
            <person name="Ohkuma M."/>
        </authorList>
    </citation>
    <scope>NUCLEOTIDE SEQUENCE</scope>
    <source>
        <strain evidence="2">JCM 3172</strain>
    </source>
</reference>
<gene>
    <name evidence="2" type="ORF">GCM10014713_60580</name>
</gene>
<evidence type="ECO:0000313" key="3">
    <source>
        <dbReference type="Proteomes" id="UP000619486"/>
    </source>
</evidence>
<dbReference type="EMBL" id="BMQQ01000033">
    <property type="protein sequence ID" value="GGT58907.1"/>
    <property type="molecule type" value="Genomic_DNA"/>
</dbReference>
<keyword evidence="1" id="KW-0812">Transmembrane</keyword>
<feature type="transmembrane region" description="Helical" evidence="1">
    <location>
        <begin position="7"/>
        <end position="31"/>
    </location>
</feature>
<evidence type="ECO:0000313" key="2">
    <source>
        <dbReference type="EMBL" id="GGT58907.1"/>
    </source>
</evidence>
<keyword evidence="1" id="KW-1133">Transmembrane helix</keyword>
<dbReference type="AlphaFoldDB" id="A0A918HEJ3"/>
<keyword evidence="3" id="KW-1185">Reference proteome</keyword>
<accession>A0A918HEJ3</accession>
<proteinExistence type="predicted"/>
<sequence length="60" mass="6764">MRRSKRVGVCAVVVVVVVVIEISPLCSYSLMYKEYYIQGQRRNKKCRPRQAGAALNCVCA</sequence>
<organism evidence="2 3">
    <name type="scientific">Streptomyces purpureus</name>
    <dbReference type="NCBI Taxonomy" id="1951"/>
    <lineage>
        <taxon>Bacteria</taxon>
        <taxon>Bacillati</taxon>
        <taxon>Actinomycetota</taxon>
        <taxon>Actinomycetes</taxon>
        <taxon>Kitasatosporales</taxon>
        <taxon>Streptomycetaceae</taxon>
        <taxon>Streptomyces</taxon>
    </lineage>
</organism>